<keyword evidence="2" id="KW-1133">Transmembrane helix</keyword>
<keyword evidence="4" id="KW-0808">Transferase</keyword>
<evidence type="ECO:0000256" key="2">
    <source>
        <dbReference type="SAM" id="Phobius"/>
    </source>
</evidence>
<dbReference type="OrthoDB" id="2087435at2"/>
<feature type="transmembrane region" description="Helical" evidence="2">
    <location>
        <begin position="214"/>
        <end position="232"/>
    </location>
</feature>
<keyword evidence="2" id="KW-0812">Transmembrane</keyword>
<feature type="transmembrane region" description="Helical" evidence="2">
    <location>
        <begin position="189"/>
        <end position="207"/>
    </location>
</feature>
<dbReference type="GO" id="GO:0005886">
    <property type="term" value="C:plasma membrane"/>
    <property type="evidence" value="ECO:0007669"/>
    <property type="project" value="TreeGrafter"/>
</dbReference>
<evidence type="ECO:0000313" key="4">
    <source>
        <dbReference type="EMBL" id="SDO10395.1"/>
    </source>
</evidence>
<comment type="similarity">
    <text evidence="1">Belongs to the peptidase A24 family.</text>
</comment>
<dbReference type="Proteomes" id="UP000199004">
    <property type="component" value="Unassembled WGS sequence"/>
</dbReference>
<dbReference type="InterPro" id="IPR000045">
    <property type="entry name" value="Prepilin_IV_endopep_pep"/>
</dbReference>
<name>A0A1H0GU46_9ACTN</name>
<proteinExistence type="inferred from homology"/>
<dbReference type="GO" id="GO:0006465">
    <property type="term" value="P:signal peptide processing"/>
    <property type="evidence" value="ECO:0007669"/>
    <property type="project" value="TreeGrafter"/>
</dbReference>
<dbReference type="PANTHER" id="PTHR30487">
    <property type="entry name" value="TYPE 4 PREPILIN-LIKE PROTEINS LEADER PEPTIDE-PROCESSING ENZYME"/>
    <property type="match status" value="1"/>
</dbReference>
<feature type="transmembrane region" description="Helical" evidence="2">
    <location>
        <begin position="165"/>
        <end position="183"/>
    </location>
</feature>
<feature type="domain" description="Prepilin type IV endopeptidase peptidase" evidence="3">
    <location>
        <begin position="93"/>
        <end position="199"/>
    </location>
</feature>
<protein>
    <submittedName>
        <fullName evidence="4">Leader peptidase (Prepilin peptidase) / N-methyltransferase</fullName>
    </submittedName>
</protein>
<dbReference type="InterPro" id="IPR050882">
    <property type="entry name" value="Prepilin_peptidase/N-MTase"/>
</dbReference>
<dbReference type="EMBL" id="FNIC01000006">
    <property type="protein sequence ID" value="SDO10395.1"/>
    <property type="molecule type" value="Genomic_DNA"/>
</dbReference>
<dbReference type="Gene3D" id="1.20.120.1220">
    <property type="match status" value="1"/>
</dbReference>
<sequence>MTEVPTALFLSLGVCCALGLLVPELIRRIPEPVPVAPAPGEETPEEPPKERYAAIAELPGLATKASLASAAAGALVGAEVGWDWPLLFLVPLVPICVALAVVDWRTRLLPTKVIAPTYLLTVVLVLVCFAATRDTDDLVRAGLGWLVCGGSFFVLWFVHPRGLGYGDVRLAGVLGIALGYLGWGELLVGLYAGFLLGGVGGGLLSLLRVVERRAFPFGPFMLVGALVGIAVGDPVLRSLVGG</sequence>
<accession>A0A1H0GU46</accession>
<dbReference type="GO" id="GO:0008168">
    <property type="term" value="F:methyltransferase activity"/>
    <property type="evidence" value="ECO:0007669"/>
    <property type="project" value="UniProtKB-KW"/>
</dbReference>
<dbReference type="RefSeq" id="WP_091025953.1">
    <property type="nucleotide sequence ID" value="NZ_BKAE01000008.1"/>
</dbReference>
<evidence type="ECO:0000313" key="5">
    <source>
        <dbReference type="Proteomes" id="UP000199004"/>
    </source>
</evidence>
<dbReference type="GO" id="GO:0032259">
    <property type="term" value="P:methylation"/>
    <property type="evidence" value="ECO:0007669"/>
    <property type="project" value="UniProtKB-KW"/>
</dbReference>
<organism evidence="4 5">
    <name type="scientific">Nocardioides szechwanensis</name>
    <dbReference type="NCBI Taxonomy" id="1005944"/>
    <lineage>
        <taxon>Bacteria</taxon>
        <taxon>Bacillati</taxon>
        <taxon>Actinomycetota</taxon>
        <taxon>Actinomycetes</taxon>
        <taxon>Propionibacteriales</taxon>
        <taxon>Nocardioidaceae</taxon>
        <taxon>Nocardioides</taxon>
    </lineage>
</organism>
<feature type="transmembrane region" description="Helical" evidence="2">
    <location>
        <begin position="138"/>
        <end position="158"/>
    </location>
</feature>
<gene>
    <name evidence="4" type="ORF">SAMN05192576_3344</name>
</gene>
<dbReference type="STRING" id="1005944.SAMN05192576_3344"/>
<dbReference type="AlphaFoldDB" id="A0A1H0GU46"/>
<dbReference type="Pfam" id="PF01478">
    <property type="entry name" value="Peptidase_A24"/>
    <property type="match status" value="1"/>
</dbReference>
<keyword evidence="2" id="KW-0472">Membrane</keyword>
<evidence type="ECO:0000256" key="1">
    <source>
        <dbReference type="ARBA" id="ARBA00005801"/>
    </source>
</evidence>
<keyword evidence="4" id="KW-0489">Methyltransferase</keyword>
<feature type="transmembrane region" description="Helical" evidence="2">
    <location>
        <begin position="84"/>
        <end position="102"/>
    </location>
</feature>
<reference evidence="4 5" key="1">
    <citation type="submission" date="2016-10" db="EMBL/GenBank/DDBJ databases">
        <authorList>
            <person name="de Groot N.N."/>
        </authorList>
    </citation>
    <scope>NUCLEOTIDE SEQUENCE [LARGE SCALE GENOMIC DNA]</scope>
    <source>
        <strain evidence="4 5">CGMCC 1.11147</strain>
    </source>
</reference>
<evidence type="ECO:0000259" key="3">
    <source>
        <dbReference type="Pfam" id="PF01478"/>
    </source>
</evidence>
<keyword evidence="5" id="KW-1185">Reference proteome</keyword>
<dbReference type="PANTHER" id="PTHR30487:SF0">
    <property type="entry name" value="PREPILIN LEADER PEPTIDASE_N-METHYLTRANSFERASE-RELATED"/>
    <property type="match status" value="1"/>
</dbReference>
<dbReference type="GO" id="GO:0004190">
    <property type="term" value="F:aspartic-type endopeptidase activity"/>
    <property type="evidence" value="ECO:0007669"/>
    <property type="project" value="InterPro"/>
</dbReference>
<feature type="transmembrane region" description="Helical" evidence="2">
    <location>
        <begin position="114"/>
        <end position="132"/>
    </location>
</feature>